<dbReference type="Proteomes" id="UP000085678">
    <property type="component" value="Unplaced"/>
</dbReference>
<sequence length="793" mass="88387">MTSPSWSEGEAVSCMLKYVERRQWLKTAEAAERAYWEYQAKRQSKDQLEDSSGVSLPKESPAEDLVKEQPEDSKETKEIYHQETDDRVPSILPEGNSSQFTSMSSIDYDEKDDRKDPKGDAEENSIRDKESCHLSSVDGSFIEEEALQPVEIFDKSSSVIESGVLSTVEQCIDNSDRTEDSRCVQGDSTQHLTVARSDVITPNESNHLFNGQSVSEGEPRQVDTGQSMLHVPPTNEDMTSSGDCGITSSENGPSVEFASLEAGCIHKVEGSPPEGSTVSSEGQILSSSQAEEGKLVENRDTEKSDKATQTKLELKHSSEENCTQTNIVYEECCKCGVFALPVDVQVGNKLREEISQRMTLENLVKIIEREVVGLRQEVMVQTGKAAKLENTIFDLKAEIRSEQQISAKYKMKSEEIEESLEGSRNMILKLEDQLAKTNYFKSGVDYMLEAKLSESKAAEAQTKVEILQEELLQAKQETHRLLERLSEANRERKEMVSGSVHMELLRIADERTKEAEFKVLQLENELRTLKSQRQNGQDSFDPHENSHTLAYSTRSFHATDVLKGHPFKPPGSAFGTKDQRENLAKRATNKPVKNTKTLPQPAASQGSGAQLELPEVGSFGPKSNTGSSQVPSIVVSFDKPLMVGTDSDSSDWSDSDSVSTSPSKARLFFQRQDQKDQKDHPVAAQPKIIKPVISKPKPPLPQKPRIAPKPRLRQMENTNTLEKTVSFESTSESTSESMEQEEKGASFENTFDSTEQEEKGVSFEETVHSSPLGKFSRTKGPEGRRRPQRLSHM</sequence>
<feature type="compositionally biased region" description="Basic and acidic residues" evidence="2">
    <location>
        <begin position="291"/>
        <end position="311"/>
    </location>
</feature>
<keyword evidence="3" id="KW-1185">Reference proteome</keyword>
<dbReference type="OrthoDB" id="10072185at2759"/>
<feature type="region of interest" description="Disordered" evidence="2">
    <location>
        <begin position="645"/>
        <end position="793"/>
    </location>
</feature>
<feature type="compositionally biased region" description="Polar residues" evidence="2">
    <location>
        <begin position="274"/>
        <end position="290"/>
    </location>
</feature>
<feature type="compositionally biased region" description="Basic and acidic residues" evidence="2">
    <location>
        <begin position="756"/>
        <end position="767"/>
    </location>
</feature>
<accession>A0A1S3H818</accession>
<evidence type="ECO:0000256" key="2">
    <source>
        <dbReference type="SAM" id="MobiDB-lite"/>
    </source>
</evidence>
<evidence type="ECO:0000313" key="3">
    <source>
        <dbReference type="Proteomes" id="UP000085678"/>
    </source>
</evidence>
<gene>
    <name evidence="4" type="primary">LOC106152942</name>
</gene>
<name>A0A1S3H818_LINAN</name>
<evidence type="ECO:0000313" key="4">
    <source>
        <dbReference type="RefSeq" id="XP_013382143.1"/>
    </source>
</evidence>
<dbReference type="KEGG" id="lak:106152942"/>
<reference evidence="4" key="1">
    <citation type="submission" date="2025-08" db="UniProtKB">
        <authorList>
            <consortium name="RefSeq"/>
        </authorList>
    </citation>
    <scope>IDENTIFICATION</scope>
    <source>
        <tissue evidence="4">Gonads</tissue>
    </source>
</reference>
<dbReference type="GeneID" id="106152942"/>
<feature type="compositionally biased region" description="Low complexity" evidence="2">
    <location>
        <begin position="722"/>
        <end position="737"/>
    </location>
</feature>
<feature type="compositionally biased region" description="Basic and acidic residues" evidence="2">
    <location>
        <begin position="111"/>
        <end position="132"/>
    </location>
</feature>
<feature type="compositionally biased region" description="Polar residues" evidence="2">
    <location>
        <begin position="591"/>
        <end position="608"/>
    </location>
</feature>
<feature type="compositionally biased region" description="Low complexity" evidence="2">
    <location>
        <begin position="686"/>
        <end position="695"/>
    </location>
</feature>
<dbReference type="InParanoid" id="A0A1S3H818"/>
<feature type="compositionally biased region" description="Polar residues" evidence="2">
    <location>
        <begin position="621"/>
        <end position="630"/>
    </location>
</feature>
<protein>
    <submittedName>
        <fullName evidence="4">Uncharacterized protein LOC106152942</fullName>
    </submittedName>
</protein>
<proteinExistence type="predicted"/>
<dbReference type="AlphaFoldDB" id="A0A1S3H818"/>
<keyword evidence="1" id="KW-0175">Coiled coil</keyword>
<evidence type="ECO:0000256" key="1">
    <source>
        <dbReference type="SAM" id="Coils"/>
    </source>
</evidence>
<feature type="coiled-coil region" evidence="1">
    <location>
        <begin position="350"/>
        <end position="539"/>
    </location>
</feature>
<feature type="compositionally biased region" description="Basic and acidic residues" evidence="2">
    <location>
        <begin position="60"/>
        <end position="88"/>
    </location>
</feature>
<feature type="region of interest" description="Disordered" evidence="2">
    <location>
        <begin position="40"/>
        <end position="133"/>
    </location>
</feature>
<organism evidence="3 4">
    <name type="scientific">Lingula anatina</name>
    <name type="common">Brachiopod</name>
    <name type="synonym">Lingula unguis</name>
    <dbReference type="NCBI Taxonomy" id="7574"/>
    <lineage>
        <taxon>Eukaryota</taxon>
        <taxon>Metazoa</taxon>
        <taxon>Spiralia</taxon>
        <taxon>Lophotrochozoa</taxon>
        <taxon>Brachiopoda</taxon>
        <taxon>Linguliformea</taxon>
        <taxon>Lingulata</taxon>
        <taxon>Lingulida</taxon>
        <taxon>Linguloidea</taxon>
        <taxon>Lingulidae</taxon>
        <taxon>Lingula</taxon>
    </lineage>
</organism>
<feature type="compositionally biased region" description="Basic and acidic residues" evidence="2">
    <location>
        <begin position="672"/>
        <end position="681"/>
    </location>
</feature>
<dbReference type="RefSeq" id="XP_013382143.1">
    <property type="nucleotide sequence ID" value="XM_013526689.2"/>
</dbReference>
<feature type="region of interest" description="Disordered" evidence="2">
    <location>
        <begin position="267"/>
        <end position="311"/>
    </location>
</feature>
<feature type="region of interest" description="Disordered" evidence="2">
    <location>
        <begin position="586"/>
        <end position="630"/>
    </location>
</feature>
<feature type="compositionally biased region" description="Polar residues" evidence="2">
    <location>
        <begin position="95"/>
        <end position="105"/>
    </location>
</feature>